<feature type="compositionally biased region" description="Basic residues" evidence="1">
    <location>
        <begin position="80"/>
        <end position="92"/>
    </location>
</feature>
<feature type="region of interest" description="Disordered" evidence="1">
    <location>
        <begin position="31"/>
        <end position="104"/>
    </location>
</feature>
<dbReference type="EMBL" id="KB445649">
    <property type="protein sequence ID" value="EMD61001.1"/>
    <property type="molecule type" value="Genomic_DNA"/>
</dbReference>
<name>M2SVC5_COCSN</name>
<protein>
    <submittedName>
        <fullName evidence="2">Uncharacterized protein</fullName>
    </submittedName>
</protein>
<dbReference type="AlphaFoldDB" id="M2SVC5"/>
<dbReference type="RefSeq" id="XP_007703088.1">
    <property type="nucleotide sequence ID" value="XM_007704898.1"/>
</dbReference>
<feature type="compositionally biased region" description="Polar residues" evidence="1">
    <location>
        <begin position="93"/>
        <end position="104"/>
    </location>
</feature>
<sequence length="104" mass="11871">MHVLFVARVLGSVSQPSKKKQRTIITYNAHHIPHFQQKNRQQDQNNDNNKHNHTIPIKTTHKHTHSNAPLASHAPIAAPHRTHSTQHVHTRRNTPSDTPTLAPY</sequence>
<keyword evidence="3" id="KW-1185">Reference proteome</keyword>
<gene>
    <name evidence="2" type="ORF">COCSADRAFT_39709</name>
</gene>
<reference evidence="3" key="2">
    <citation type="journal article" date="2013" name="PLoS Genet.">
        <title>Comparative genome structure, secondary metabolite, and effector coding capacity across Cochliobolus pathogens.</title>
        <authorList>
            <person name="Condon B.J."/>
            <person name="Leng Y."/>
            <person name="Wu D."/>
            <person name="Bushley K.E."/>
            <person name="Ohm R.A."/>
            <person name="Otillar R."/>
            <person name="Martin J."/>
            <person name="Schackwitz W."/>
            <person name="Grimwood J."/>
            <person name="MohdZainudin N."/>
            <person name="Xue C."/>
            <person name="Wang R."/>
            <person name="Manning V.A."/>
            <person name="Dhillon B."/>
            <person name="Tu Z.J."/>
            <person name="Steffenson B.J."/>
            <person name="Salamov A."/>
            <person name="Sun H."/>
            <person name="Lowry S."/>
            <person name="LaButti K."/>
            <person name="Han J."/>
            <person name="Copeland A."/>
            <person name="Lindquist E."/>
            <person name="Barry K."/>
            <person name="Schmutz J."/>
            <person name="Baker S.E."/>
            <person name="Ciuffetti L.M."/>
            <person name="Grigoriev I.V."/>
            <person name="Zhong S."/>
            <person name="Turgeon B.G."/>
        </authorList>
    </citation>
    <scope>NUCLEOTIDE SEQUENCE [LARGE SCALE GENOMIC DNA]</scope>
    <source>
        <strain evidence="3">ND90Pr / ATCC 201652</strain>
    </source>
</reference>
<reference evidence="2 3" key="1">
    <citation type="journal article" date="2012" name="PLoS Pathog.">
        <title>Diverse lifestyles and strategies of plant pathogenesis encoded in the genomes of eighteen Dothideomycetes fungi.</title>
        <authorList>
            <person name="Ohm R.A."/>
            <person name="Feau N."/>
            <person name="Henrissat B."/>
            <person name="Schoch C.L."/>
            <person name="Horwitz B.A."/>
            <person name="Barry K.W."/>
            <person name="Condon B.J."/>
            <person name="Copeland A.C."/>
            <person name="Dhillon B."/>
            <person name="Glaser F."/>
            <person name="Hesse C.N."/>
            <person name="Kosti I."/>
            <person name="LaButti K."/>
            <person name="Lindquist E.A."/>
            <person name="Lucas S."/>
            <person name="Salamov A.A."/>
            <person name="Bradshaw R.E."/>
            <person name="Ciuffetti L."/>
            <person name="Hamelin R.C."/>
            <person name="Kema G.H.J."/>
            <person name="Lawrence C."/>
            <person name="Scott J.A."/>
            <person name="Spatafora J.W."/>
            <person name="Turgeon B.G."/>
            <person name="de Wit P.J.G.M."/>
            <person name="Zhong S."/>
            <person name="Goodwin S.B."/>
            <person name="Grigoriev I.V."/>
        </authorList>
    </citation>
    <scope>NUCLEOTIDE SEQUENCE [LARGE SCALE GENOMIC DNA]</scope>
    <source>
        <strain evidence="3">ND90Pr / ATCC 201652</strain>
    </source>
</reference>
<evidence type="ECO:0000256" key="1">
    <source>
        <dbReference type="SAM" id="MobiDB-lite"/>
    </source>
</evidence>
<dbReference type="HOGENOM" id="CLU_2249900_0_0_1"/>
<dbReference type="KEGG" id="bsc:COCSADRAFT_39709"/>
<dbReference type="Proteomes" id="UP000016934">
    <property type="component" value="Unassembled WGS sequence"/>
</dbReference>
<dbReference type="GeneID" id="19139548"/>
<evidence type="ECO:0000313" key="2">
    <source>
        <dbReference type="EMBL" id="EMD61001.1"/>
    </source>
</evidence>
<evidence type="ECO:0000313" key="3">
    <source>
        <dbReference type="Proteomes" id="UP000016934"/>
    </source>
</evidence>
<proteinExistence type="predicted"/>
<accession>M2SVC5</accession>
<organism evidence="2 3">
    <name type="scientific">Cochliobolus sativus (strain ND90Pr / ATCC 201652)</name>
    <name type="common">Common root rot and spot blotch fungus</name>
    <name type="synonym">Bipolaris sorokiniana</name>
    <dbReference type="NCBI Taxonomy" id="665912"/>
    <lineage>
        <taxon>Eukaryota</taxon>
        <taxon>Fungi</taxon>
        <taxon>Dikarya</taxon>
        <taxon>Ascomycota</taxon>
        <taxon>Pezizomycotina</taxon>
        <taxon>Dothideomycetes</taxon>
        <taxon>Pleosporomycetidae</taxon>
        <taxon>Pleosporales</taxon>
        <taxon>Pleosporineae</taxon>
        <taxon>Pleosporaceae</taxon>
        <taxon>Bipolaris</taxon>
    </lineage>
</organism>
<feature type="compositionally biased region" description="Low complexity" evidence="1">
    <location>
        <begin position="36"/>
        <end position="47"/>
    </location>
</feature>